<reference evidence="3 4" key="1">
    <citation type="journal article" date="2024" name="BMC Genomics">
        <title>Genome assembly of redclaw crayfish (Cherax quadricarinatus) provides insights into its immune adaptation and hypoxia tolerance.</title>
        <authorList>
            <person name="Liu Z."/>
            <person name="Zheng J."/>
            <person name="Li H."/>
            <person name="Fang K."/>
            <person name="Wang S."/>
            <person name="He J."/>
            <person name="Zhou D."/>
            <person name="Weng S."/>
            <person name="Chi M."/>
            <person name="Gu Z."/>
            <person name="He J."/>
            <person name="Li F."/>
            <person name="Wang M."/>
        </authorList>
    </citation>
    <scope>NUCLEOTIDE SEQUENCE [LARGE SCALE GENOMIC DNA]</scope>
    <source>
        <strain evidence="3">ZL_2023a</strain>
    </source>
</reference>
<feature type="transmembrane region" description="Helical" evidence="2">
    <location>
        <begin position="46"/>
        <end position="64"/>
    </location>
</feature>
<evidence type="ECO:0000313" key="4">
    <source>
        <dbReference type="Proteomes" id="UP001445076"/>
    </source>
</evidence>
<feature type="transmembrane region" description="Helical" evidence="2">
    <location>
        <begin position="17"/>
        <end position="39"/>
    </location>
</feature>
<name>A0AAW0XUL1_CHEQU</name>
<dbReference type="AlphaFoldDB" id="A0AAW0XUL1"/>
<feature type="region of interest" description="Disordered" evidence="1">
    <location>
        <begin position="80"/>
        <end position="100"/>
    </location>
</feature>
<evidence type="ECO:0000313" key="3">
    <source>
        <dbReference type="EMBL" id="KAK8742988.1"/>
    </source>
</evidence>
<organism evidence="3 4">
    <name type="scientific">Cherax quadricarinatus</name>
    <name type="common">Australian red claw crayfish</name>
    <dbReference type="NCBI Taxonomy" id="27406"/>
    <lineage>
        <taxon>Eukaryota</taxon>
        <taxon>Metazoa</taxon>
        <taxon>Ecdysozoa</taxon>
        <taxon>Arthropoda</taxon>
        <taxon>Crustacea</taxon>
        <taxon>Multicrustacea</taxon>
        <taxon>Malacostraca</taxon>
        <taxon>Eumalacostraca</taxon>
        <taxon>Eucarida</taxon>
        <taxon>Decapoda</taxon>
        <taxon>Pleocyemata</taxon>
        <taxon>Astacidea</taxon>
        <taxon>Parastacoidea</taxon>
        <taxon>Parastacidae</taxon>
        <taxon>Cherax</taxon>
    </lineage>
</organism>
<evidence type="ECO:0000256" key="2">
    <source>
        <dbReference type="SAM" id="Phobius"/>
    </source>
</evidence>
<keyword evidence="4" id="KW-1185">Reference proteome</keyword>
<dbReference type="EMBL" id="JARKIK010000026">
    <property type="protein sequence ID" value="KAK8742988.1"/>
    <property type="molecule type" value="Genomic_DNA"/>
</dbReference>
<feature type="compositionally biased region" description="Basic and acidic residues" evidence="1">
    <location>
        <begin position="84"/>
        <end position="100"/>
    </location>
</feature>
<comment type="caution">
    <text evidence="3">The sequence shown here is derived from an EMBL/GenBank/DDBJ whole genome shotgun (WGS) entry which is preliminary data.</text>
</comment>
<protein>
    <recommendedName>
        <fullName evidence="5">Transmembrane protein</fullName>
    </recommendedName>
</protein>
<proteinExistence type="predicted"/>
<keyword evidence="2" id="KW-0472">Membrane</keyword>
<sequence length="259" mass="28092">MDQENVVSWRETVRPPVVAAVLSPLLLLADLALIAVFILRQNWNAVILLSVVFFCGTQAIYWYFRTKSILTNRQQVLASAARSGEVEETRDDPPTYDEVVKTEAPPPPYFSVVSEIQKPSTSTSGCEADPPTTVNTWGSLPYKEVGAQMSSGETGPRDSEIMQSDSLFAFTSPFMQQIMSDERSSPLPRSPVPVTGAYISDPVVGGYPGLMVGGQPDPVEIIRVPIVRDIAATAPHLPASARGAVISQTPSDTRLIMDL</sequence>
<accession>A0AAW0XUL1</accession>
<keyword evidence="2" id="KW-0812">Transmembrane</keyword>
<feature type="region of interest" description="Disordered" evidence="1">
    <location>
        <begin position="120"/>
        <end position="139"/>
    </location>
</feature>
<evidence type="ECO:0000256" key="1">
    <source>
        <dbReference type="SAM" id="MobiDB-lite"/>
    </source>
</evidence>
<gene>
    <name evidence="3" type="ORF">OTU49_001468</name>
</gene>
<evidence type="ECO:0008006" key="5">
    <source>
        <dbReference type="Google" id="ProtNLM"/>
    </source>
</evidence>
<dbReference type="Proteomes" id="UP001445076">
    <property type="component" value="Unassembled WGS sequence"/>
</dbReference>
<keyword evidence="2" id="KW-1133">Transmembrane helix</keyword>